<gene>
    <name evidence="2" type="ORF">M0811_00827</name>
</gene>
<feature type="transmembrane region" description="Helical" evidence="1">
    <location>
        <begin position="81"/>
        <end position="100"/>
    </location>
</feature>
<protein>
    <submittedName>
        <fullName evidence="2">Uncharacterized protein</fullName>
    </submittedName>
</protein>
<accession>A0A9Q0LMN4</accession>
<comment type="caution">
    <text evidence="2">The sequence shown here is derived from an EMBL/GenBank/DDBJ whole genome shotgun (WGS) entry which is preliminary data.</text>
</comment>
<name>A0A9Q0LMN4_ANAIG</name>
<dbReference type="EMBL" id="JAPDFW010000070">
    <property type="protein sequence ID" value="KAJ5074198.1"/>
    <property type="molecule type" value="Genomic_DNA"/>
</dbReference>
<organism evidence="2 3">
    <name type="scientific">Anaeramoeba ignava</name>
    <name type="common">Anaerobic marine amoeba</name>
    <dbReference type="NCBI Taxonomy" id="1746090"/>
    <lineage>
        <taxon>Eukaryota</taxon>
        <taxon>Metamonada</taxon>
        <taxon>Anaeramoebidae</taxon>
        <taxon>Anaeramoeba</taxon>
    </lineage>
</organism>
<sequence length="157" mass="17201">MNKVLTLRILVLLFLFLCTIFSAISIGSYSILRAKESYYGLSATGYYGNFLGYITMTGQPNQDGVTICGAKEDDGTLYRGFVTNALFGFIAFIFFINAFAFVLHKPILSFALTIIGTGGVNVELGYGGGFALEILAFFFGIFSIVGLFLISRWTEKV</sequence>
<proteinExistence type="predicted"/>
<evidence type="ECO:0000313" key="2">
    <source>
        <dbReference type="EMBL" id="KAJ5074198.1"/>
    </source>
</evidence>
<evidence type="ECO:0000313" key="3">
    <source>
        <dbReference type="Proteomes" id="UP001149090"/>
    </source>
</evidence>
<keyword evidence="1" id="KW-0472">Membrane</keyword>
<feature type="transmembrane region" description="Helical" evidence="1">
    <location>
        <begin position="130"/>
        <end position="150"/>
    </location>
</feature>
<evidence type="ECO:0000256" key="1">
    <source>
        <dbReference type="SAM" id="Phobius"/>
    </source>
</evidence>
<dbReference type="AlphaFoldDB" id="A0A9Q0LMN4"/>
<keyword evidence="1" id="KW-1133">Transmembrane helix</keyword>
<feature type="transmembrane region" description="Helical" evidence="1">
    <location>
        <begin position="7"/>
        <end position="32"/>
    </location>
</feature>
<keyword evidence="3" id="KW-1185">Reference proteome</keyword>
<dbReference type="Proteomes" id="UP001149090">
    <property type="component" value="Unassembled WGS sequence"/>
</dbReference>
<reference evidence="2" key="1">
    <citation type="submission" date="2022-10" db="EMBL/GenBank/DDBJ databases">
        <title>Novel sulphate-reducing endosymbionts in the free-living metamonad Anaeramoeba.</title>
        <authorList>
            <person name="Jerlstrom-Hultqvist J."/>
            <person name="Cepicka I."/>
            <person name="Gallot-Lavallee L."/>
            <person name="Salas-Leiva D."/>
            <person name="Curtis B.A."/>
            <person name="Zahonova K."/>
            <person name="Pipaliya S."/>
            <person name="Dacks J."/>
            <person name="Roger A.J."/>
        </authorList>
    </citation>
    <scope>NUCLEOTIDE SEQUENCE</scope>
    <source>
        <strain evidence="2">BMAN</strain>
    </source>
</reference>
<keyword evidence="1" id="KW-0812">Transmembrane</keyword>